<evidence type="ECO:0000313" key="7">
    <source>
        <dbReference type="Proteomes" id="UP000293142"/>
    </source>
</evidence>
<dbReference type="AlphaFoldDB" id="A0A4Q9DIX1"/>
<organism evidence="6 7">
    <name type="scientific">Paenibacillus thalictri</name>
    <dbReference type="NCBI Taxonomy" id="2527873"/>
    <lineage>
        <taxon>Bacteria</taxon>
        <taxon>Bacillati</taxon>
        <taxon>Bacillota</taxon>
        <taxon>Bacilli</taxon>
        <taxon>Bacillales</taxon>
        <taxon>Paenibacillaceae</taxon>
        <taxon>Paenibacillus</taxon>
    </lineage>
</organism>
<dbReference type="Proteomes" id="UP000293142">
    <property type="component" value="Unassembled WGS sequence"/>
</dbReference>
<proteinExistence type="predicted"/>
<keyword evidence="2" id="KW-0479">Metal-binding</keyword>
<evidence type="ECO:0000256" key="3">
    <source>
        <dbReference type="ARBA" id="ARBA00023002"/>
    </source>
</evidence>
<keyword evidence="7" id="KW-1185">Reference proteome</keyword>
<protein>
    <submittedName>
        <fullName evidence="6">FAD-dependent oxidoreductase</fullName>
    </submittedName>
</protein>
<dbReference type="InterPro" id="IPR039650">
    <property type="entry name" value="HdrA-like"/>
</dbReference>
<accession>A0A4Q9DIX1</accession>
<evidence type="ECO:0000256" key="4">
    <source>
        <dbReference type="ARBA" id="ARBA00023004"/>
    </source>
</evidence>
<name>A0A4Q9DIX1_9BACL</name>
<evidence type="ECO:0000256" key="1">
    <source>
        <dbReference type="ARBA" id="ARBA00022485"/>
    </source>
</evidence>
<dbReference type="EMBL" id="SIRE01000021">
    <property type="protein sequence ID" value="TBL73324.1"/>
    <property type="molecule type" value="Genomic_DNA"/>
</dbReference>
<reference evidence="6 7" key="1">
    <citation type="submission" date="2019-02" db="EMBL/GenBank/DDBJ databases">
        <title>Paenibacillus sp. nov., isolated from surface-sterilized tissue of Thalictrum simplex L.</title>
        <authorList>
            <person name="Tuo L."/>
        </authorList>
    </citation>
    <scope>NUCLEOTIDE SEQUENCE [LARGE SCALE GENOMIC DNA]</scope>
    <source>
        <strain evidence="6 7">N2SHLJ1</strain>
    </source>
</reference>
<dbReference type="Pfam" id="PF12831">
    <property type="entry name" value="FAD_oxidored"/>
    <property type="match status" value="1"/>
</dbReference>
<dbReference type="OrthoDB" id="2516512at2"/>
<dbReference type="InterPro" id="IPR036188">
    <property type="entry name" value="FAD/NAD-bd_sf"/>
</dbReference>
<evidence type="ECO:0000256" key="2">
    <source>
        <dbReference type="ARBA" id="ARBA00022723"/>
    </source>
</evidence>
<keyword evidence="4" id="KW-0408">Iron</keyword>
<dbReference type="PANTHER" id="PTHR43498">
    <property type="entry name" value="FERREDOXIN:COB-COM HETERODISULFIDE REDUCTASE SUBUNIT A"/>
    <property type="match status" value="1"/>
</dbReference>
<dbReference type="GO" id="GO:0016491">
    <property type="term" value="F:oxidoreductase activity"/>
    <property type="evidence" value="ECO:0007669"/>
    <property type="project" value="UniProtKB-KW"/>
</dbReference>
<keyword evidence="3" id="KW-0560">Oxidoreductase</keyword>
<evidence type="ECO:0000256" key="5">
    <source>
        <dbReference type="ARBA" id="ARBA00023014"/>
    </source>
</evidence>
<keyword evidence="5" id="KW-0411">Iron-sulfur</keyword>
<dbReference type="GO" id="GO:0051539">
    <property type="term" value="F:4 iron, 4 sulfur cluster binding"/>
    <property type="evidence" value="ECO:0007669"/>
    <property type="project" value="UniProtKB-KW"/>
</dbReference>
<dbReference type="GO" id="GO:0046872">
    <property type="term" value="F:metal ion binding"/>
    <property type="evidence" value="ECO:0007669"/>
    <property type="project" value="UniProtKB-KW"/>
</dbReference>
<gene>
    <name evidence="6" type="ORF">EYB31_26980</name>
</gene>
<evidence type="ECO:0000313" key="6">
    <source>
        <dbReference type="EMBL" id="TBL73324.1"/>
    </source>
</evidence>
<dbReference type="RefSeq" id="WP_131016560.1">
    <property type="nucleotide sequence ID" value="NZ_SIRE01000021.1"/>
</dbReference>
<keyword evidence="1" id="KW-0004">4Fe-4S</keyword>
<dbReference type="PANTHER" id="PTHR43498:SF1">
    <property type="entry name" value="COB--COM HETERODISULFIDE REDUCTASE IRON-SULFUR SUBUNIT A"/>
    <property type="match status" value="1"/>
</dbReference>
<sequence length="702" mass="78239">MTPIHSVTATYDVAVFGSTPCSIAAALAAAGFGRKVALICGGLHLGGMMSSGLSITDLRFTHAFGGIFRAFADKVLDYYTERYGSDSQQVKDCNGGIWFEPHVAETVFEQMLSEFSSIDIFRDFRLSEALTEGGSLKEIRCVHRASGETQAFRAGVFIDGSYEGDLAAAAGVKYRVGREGREAYREPYAGFIFLKNPGLQVLEGSTGIGDNLIQAYNYRLCLTNRPDVRVAPQKPDAYDREEYVPLIALVRDGDVKQFNDVIRLAPIPNGKFNGNNRLIPVSLDLPEANTRYPEADEEGRAAIIARYRSYMTGLLWFLQHDAELPAAFREEAVTWGFCSDEFAGNGHVPYELYVREARRIVGKKTFTSLDAFLAPGSERTPIHDDSVAVGDYHVDSHIVQRKQPGWPQIEGHVYLRPISRPAHIPYGVIVPEGIEDLLVPGALSATHLGFSVLRMEPPWMALGQAAGTAAHLALQQGTPPSAIEVKRLQQLLLDSGQVISFFYDVPGPDPVWWALNLPGERTRLDSNAEIRPPASCNKGLQYFCTKGFFSTYHARPYDPVTRSEAARWLYAYLDMENPEWKTGDNGEQWFDDMDESHPDAEMAGRLRAAGIIEPWLQSSGFYPGAALSRKDVWRWIAKTAAYLQGAGPGGDKTDPAAEEWMRRIEARHLPLRWRKDWGLNDLFYATREEFCELLYNIHMADE</sequence>
<comment type="caution">
    <text evidence="6">The sequence shown here is derived from an EMBL/GenBank/DDBJ whole genome shotgun (WGS) entry which is preliminary data.</text>
</comment>
<dbReference type="SUPFAM" id="SSF51905">
    <property type="entry name" value="FAD/NAD(P)-binding domain"/>
    <property type="match status" value="1"/>
</dbReference>